<dbReference type="AlphaFoldDB" id="D1PH23"/>
<keyword evidence="2" id="KW-1185">Reference proteome</keyword>
<accession>D1PH23</accession>
<evidence type="ECO:0000313" key="1">
    <source>
        <dbReference type="EMBL" id="EFB33977.1"/>
    </source>
</evidence>
<comment type="caution">
    <text evidence="1">The sequence shown here is derived from an EMBL/GenBank/DDBJ whole genome shotgun (WGS) entry which is preliminary data.</text>
</comment>
<dbReference type="PaxDb" id="537011-PREVCOP_06543"/>
<dbReference type="EMBL" id="ACBX02000049">
    <property type="protein sequence ID" value="EFB33977.1"/>
    <property type="molecule type" value="Genomic_DNA"/>
</dbReference>
<organism evidence="1 2">
    <name type="scientific">Segatella copri DSM 18205</name>
    <dbReference type="NCBI Taxonomy" id="537011"/>
    <lineage>
        <taxon>Bacteria</taxon>
        <taxon>Pseudomonadati</taxon>
        <taxon>Bacteroidota</taxon>
        <taxon>Bacteroidia</taxon>
        <taxon>Bacteroidales</taxon>
        <taxon>Prevotellaceae</taxon>
        <taxon>Segatella</taxon>
    </lineage>
</organism>
<protein>
    <submittedName>
        <fullName evidence="1">Uncharacterized protein</fullName>
    </submittedName>
</protein>
<name>D1PH23_9BACT</name>
<gene>
    <name evidence="1" type="ORF">PREVCOP_06543</name>
</gene>
<reference evidence="1" key="1">
    <citation type="submission" date="2009-11" db="EMBL/GenBank/DDBJ databases">
        <authorList>
            <person name="Weinstock G."/>
            <person name="Sodergren E."/>
            <person name="Clifton S."/>
            <person name="Fulton L."/>
            <person name="Fulton B."/>
            <person name="Courtney L."/>
            <person name="Fronick C."/>
            <person name="Harrison M."/>
            <person name="Strong C."/>
            <person name="Farmer C."/>
            <person name="Delahaunty K."/>
            <person name="Markovic C."/>
            <person name="Hall O."/>
            <person name="Minx P."/>
            <person name="Tomlinson C."/>
            <person name="Mitreva M."/>
            <person name="Nelson J."/>
            <person name="Hou S."/>
            <person name="Wollam A."/>
            <person name="Pepin K.H."/>
            <person name="Johnson M."/>
            <person name="Bhonagiri V."/>
            <person name="Nash W.E."/>
            <person name="Warren W."/>
            <person name="Chinwalla A."/>
            <person name="Mardis E.R."/>
            <person name="Wilson R.K."/>
        </authorList>
    </citation>
    <scope>NUCLEOTIDE SEQUENCE [LARGE SCALE GENOMIC DNA]</scope>
    <source>
        <strain evidence="1">DSM 18205</strain>
    </source>
</reference>
<evidence type="ECO:0000313" key="2">
    <source>
        <dbReference type="Proteomes" id="UP000004477"/>
    </source>
</evidence>
<sequence>MGCYVRHKMYLNDKTIERNLSCYRNNSQSNTLRSIWFTMKMVSW</sequence>
<dbReference type="HOGENOM" id="CLU_3220083_0_0_10"/>
<proteinExistence type="predicted"/>
<dbReference type="Proteomes" id="UP000004477">
    <property type="component" value="Unassembled WGS sequence"/>
</dbReference>